<dbReference type="GO" id="GO:0005802">
    <property type="term" value="C:trans-Golgi network"/>
    <property type="evidence" value="ECO:0007669"/>
    <property type="project" value="TreeGrafter"/>
</dbReference>
<comment type="caution">
    <text evidence="20">The sequence shown here is derived from an EMBL/GenBank/DDBJ whole genome shotgun (WGS) entry which is preliminary data.</text>
</comment>
<evidence type="ECO:0000256" key="3">
    <source>
        <dbReference type="ARBA" id="ARBA00009431"/>
    </source>
</evidence>
<dbReference type="SUPFAM" id="SSF53474">
    <property type="entry name" value="alpha/beta-Hydrolases"/>
    <property type="match status" value="1"/>
</dbReference>
<evidence type="ECO:0000256" key="8">
    <source>
        <dbReference type="ARBA" id="ARBA00022729"/>
    </source>
</evidence>
<dbReference type="RefSeq" id="XP_014568188.1">
    <property type="nucleotide sequence ID" value="XM_014712702.1"/>
</dbReference>
<dbReference type="InterPro" id="IPR029058">
    <property type="entry name" value="AB_hydrolase_fold"/>
</dbReference>
<dbReference type="InterPro" id="IPR001563">
    <property type="entry name" value="Peptidase_S10"/>
</dbReference>
<feature type="region of interest" description="Disordered" evidence="18">
    <location>
        <begin position="484"/>
        <end position="512"/>
    </location>
</feature>
<comment type="similarity">
    <text evidence="3">Belongs to the peptidase S10 family.</text>
</comment>
<evidence type="ECO:0000256" key="15">
    <source>
        <dbReference type="ARBA" id="ARBA00040403"/>
    </source>
</evidence>
<dbReference type="MEROPS" id="S10.007"/>
<dbReference type="PANTHER" id="PTHR11802:SF190">
    <property type="entry name" value="PHEROMONE-PROCESSING CARBOXYPEPTIDASE KEX1"/>
    <property type="match status" value="1"/>
</dbReference>
<dbReference type="Pfam" id="PF00450">
    <property type="entry name" value="Peptidase_S10"/>
    <property type="match status" value="1"/>
</dbReference>
<dbReference type="eggNOG" id="KOG1282">
    <property type="taxonomic scope" value="Eukaryota"/>
</dbReference>
<keyword evidence="7" id="KW-0053">Apoptosis</keyword>
<dbReference type="Gene3D" id="3.40.50.1820">
    <property type="entry name" value="alpha/beta hydrolase"/>
    <property type="match status" value="1"/>
</dbReference>
<evidence type="ECO:0000256" key="11">
    <source>
        <dbReference type="ARBA" id="ARBA00023034"/>
    </source>
</evidence>
<keyword evidence="9" id="KW-0378">Hydrolase</keyword>
<keyword evidence="8" id="KW-0732">Signal</keyword>
<evidence type="ECO:0000256" key="12">
    <source>
        <dbReference type="ARBA" id="ARBA00023136"/>
    </source>
</evidence>
<sequence>MTSLTALIKEAVRARSSLHYVPGQAALQERAGQTSRPSSADFWLPRLPGQPADLDLRLYAGHLNAYPSSDLTTDAKLFFLLAKAAHPPAQQRLIVWFQGGPGCSSMDGALMEIGPVRIASNNTLVASPSSASEYATVLFVDQPAGTGFSYINAGEPATELTAAANRIVDFLVEFYVVFPELAQVDLYLAGESFAGVYIPHFARAIKRSTLITAPLRGMIIGNGWLDPRVQYEAYWDQAVAANLMQNRKARDKASSAMQRCRNLLYSDDPDQIAKGVIVIQECEDALNAILSAATKTVDGQRLCVNVYNTLEWQQCGADYPPEVAWLTPYLQSSNVISRLHASSKSLPWTQCNDTVTDQFWAPSSSPSVELLPELLDDVALLLYAGENDFMCGALGLERTIGNLTYQGARGFAGQNASDWYVNDTYVGRWTERDHLTFALISNASHMAARERPMAINDMLQRFLNISLLAAAGFTATHHASSVGNQTARKLGLTRPNGTSWSEPTKQDDKGFGFGDELDNATGLVKDRERYYGPRRSAALVIAVLVLGTAIYFGVRALAVKGHTKKQHSRSTSAASTVRSARSRTTTVQSLNEAEEGAALLPVRDASPSKVSRV</sequence>
<evidence type="ECO:0000313" key="20">
    <source>
        <dbReference type="EMBL" id="GAA94697.1"/>
    </source>
</evidence>
<keyword evidence="21" id="KW-1185">Reference proteome</keyword>
<evidence type="ECO:0000256" key="1">
    <source>
        <dbReference type="ARBA" id="ARBA00001003"/>
    </source>
</evidence>
<dbReference type="GO" id="GO:0004185">
    <property type="term" value="F:serine-type carboxypeptidase activity"/>
    <property type="evidence" value="ECO:0007669"/>
    <property type="project" value="UniProtKB-EC"/>
</dbReference>
<evidence type="ECO:0000256" key="17">
    <source>
        <dbReference type="ARBA" id="ARBA00042717"/>
    </source>
</evidence>
<evidence type="ECO:0000256" key="10">
    <source>
        <dbReference type="ARBA" id="ARBA00022989"/>
    </source>
</evidence>
<dbReference type="InParanoid" id="G7DVT7"/>
<evidence type="ECO:0000256" key="9">
    <source>
        <dbReference type="ARBA" id="ARBA00022801"/>
    </source>
</evidence>
<dbReference type="Proteomes" id="UP000009131">
    <property type="component" value="Unassembled WGS sequence"/>
</dbReference>
<keyword evidence="13" id="KW-0325">Glycoprotein</keyword>
<gene>
    <name evidence="20" type="primary">Mo01350</name>
    <name evidence="20" type="ORF">E5Q_01350</name>
</gene>
<organism evidence="20 21">
    <name type="scientific">Mixia osmundae (strain CBS 9802 / IAM 14324 / JCM 22182 / KY 12970)</name>
    <dbReference type="NCBI Taxonomy" id="764103"/>
    <lineage>
        <taxon>Eukaryota</taxon>
        <taxon>Fungi</taxon>
        <taxon>Dikarya</taxon>
        <taxon>Basidiomycota</taxon>
        <taxon>Pucciniomycotina</taxon>
        <taxon>Mixiomycetes</taxon>
        <taxon>Mixiales</taxon>
        <taxon>Mixiaceae</taxon>
        <taxon>Mixia</taxon>
    </lineage>
</organism>
<keyword evidence="5" id="KW-0645">Protease</keyword>
<evidence type="ECO:0000256" key="16">
    <source>
        <dbReference type="ARBA" id="ARBA00040628"/>
    </source>
</evidence>
<protein>
    <recommendedName>
        <fullName evidence="16">Pheromone-processing carboxypeptidase KEX1</fullName>
        <ecNumber evidence="14">3.4.16.6</ecNumber>
    </recommendedName>
    <alternativeName>
        <fullName evidence="17">Carboxypeptidase D</fullName>
    </alternativeName>
    <alternativeName>
        <fullName evidence="15">Pheromone-processing carboxypeptidase kex1</fullName>
    </alternativeName>
</protein>
<keyword evidence="11" id="KW-0333">Golgi apparatus</keyword>
<dbReference type="GO" id="GO:0006508">
    <property type="term" value="P:proteolysis"/>
    <property type="evidence" value="ECO:0007669"/>
    <property type="project" value="UniProtKB-KW"/>
</dbReference>
<dbReference type="PRINTS" id="PR00724">
    <property type="entry name" value="CRBOXYPTASEC"/>
</dbReference>
<feature type="region of interest" description="Disordered" evidence="18">
    <location>
        <begin position="563"/>
        <end position="592"/>
    </location>
</feature>
<dbReference type="AlphaFoldDB" id="G7DVT7"/>
<evidence type="ECO:0000256" key="6">
    <source>
        <dbReference type="ARBA" id="ARBA00022692"/>
    </source>
</evidence>
<evidence type="ECO:0000256" key="19">
    <source>
        <dbReference type="SAM" id="Phobius"/>
    </source>
</evidence>
<reference evidence="20 21" key="2">
    <citation type="journal article" date="2012" name="Open Biol.">
        <title>Characteristics of nucleosomes and linker DNA regions on the genome of the basidiomycete Mixia osmundae revealed by mono- and dinucleosome mapping.</title>
        <authorList>
            <person name="Nishida H."/>
            <person name="Kondo S."/>
            <person name="Matsumoto T."/>
            <person name="Suzuki Y."/>
            <person name="Yoshikawa H."/>
            <person name="Taylor T.D."/>
            <person name="Sugiyama J."/>
        </authorList>
    </citation>
    <scope>NUCLEOTIDE SEQUENCE [LARGE SCALE GENOMIC DNA]</scope>
    <source>
        <strain evidence="21">CBS 9802 / IAM 14324 / JCM 22182 / KY 12970</strain>
    </source>
</reference>
<evidence type="ECO:0000313" key="21">
    <source>
        <dbReference type="Proteomes" id="UP000009131"/>
    </source>
</evidence>
<evidence type="ECO:0000256" key="7">
    <source>
        <dbReference type="ARBA" id="ARBA00022703"/>
    </source>
</evidence>
<proteinExistence type="inferred from homology"/>
<reference evidence="20 21" key="1">
    <citation type="journal article" date="2011" name="J. Gen. Appl. Microbiol.">
        <title>Draft genome sequencing of the enigmatic basidiomycete Mixia osmundae.</title>
        <authorList>
            <person name="Nishida H."/>
            <person name="Nagatsuka Y."/>
            <person name="Sugiyama J."/>
        </authorList>
    </citation>
    <scope>NUCLEOTIDE SEQUENCE [LARGE SCALE GENOMIC DNA]</scope>
    <source>
        <strain evidence="21">CBS 9802 / IAM 14324 / JCM 22182 / KY 12970</strain>
    </source>
</reference>
<dbReference type="OrthoDB" id="443318at2759"/>
<keyword evidence="12 19" id="KW-0472">Membrane</keyword>
<dbReference type="HOGENOM" id="CLU_008523_11_1_1"/>
<dbReference type="EMBL" id="BABT02000046">
    <property type="protein sequence ID" value="GAA94697.1"/>
    <property type="molecule type" value="Genomic_DNA"/>
</dbReference>
<name>G7DVT7_MIXOS</name>
<comment type="subcellular location">
    <subcellularLocation>
        <location evidence="2">Golgi apparatus</location>
        <location evidence="2">trans-Golgi network membrane</location>
        <topology evidence="2">Single-pass type I membrane protein</topology>
    </subcellularLocation>
</comment>
<keyword evidence="6 19" id="KW-0812">Transmembrane</keyword>
<evidence type="ECO:0000256" key="4">
    <source>
        <dbReference type="ARBA" id="ARBA00022645"/>
    </source>
</evidence>
<dbReference type="EC" id="3.4.16.6" evidence="14"/>
<evidence type="ECO:0000256" key="5">
    <source>
        <dbReference type="ARBA" id="ARBA00022670"/>
    </source>
</evidence>
<evidence type="ECO:0000256" key="2">
    <source>
        <dbReference type="ARBA" id="ARBA00004393"/>
    </source>
</evidence>
<evidence type="ECO:0000256" key="14">
    <source>
        <dbReference type="ARBA" id="ARBA00038895"/>
    </source>
</evidence>
<keyword evidence="4" id="KW-0121">Carboxypeptidase</keyword>
<dbReference type="GO" id="GO:0006915">
    <property type="term" value="P:apoptotic process"/>
    <property type="evidence" value="ECO:0007669"/>
    <property type="project" value="UniProtKB-KW"/>
</dbReference>
<dbReference type="PANTHER" id="PTHR11802">
    <property type="entry name" value="SERINE PROTEASE FAMILY S10 SERINE CARBOXYPEPTIDASE"/>
    <property type="match status" value="1"/>
</dbReference>
<evidence type="ECO:0000256" key="18">
    <source>
        <dbReference type="SAM" id="MobiDB-lite"/>
    </source>
</evidence>
<keyword evidence="10 19" id="KW-1133">Transmembrane helix</keyword>
<evidence type="ECO:0000256" key="13">
    <source>
        <dbReference type="ARBA" id="ARBA00023180"/>
    </source>
</evidence>
<dbReference type="FunCoup" id="G7DVT7">
    <property type="interactions" value="208"/>
</dbReference>
<feature type="compositionally biased region" description="Low complexity" evidence="18">
    <location>
        <begin position="569"/>
        <end position="587"/>
    </location>
</feature>
<comment type="catalytic activity">
    <reaction evidence="1">
        <text>Preferential release of a C-terminal arginine or lysine residue.</text>
        <dbReference type="EC" id="3.4.16.6"/>
    </reaction>
</comment>
<feature type="transmembrane region" description="Helical" evidence="19">
    <location>
        <begin position="537"/>
        <end position="558"/>
    </location>
</feature>
<accession>G7DVT7</accession>